<sequence length="722" mass="78200">MTAEPATSTPAPTTSATDASADPLLQPFELGRLTLRNRIVSTSHEPAYTELGMPKDRYRLYHREKARGGVGLTMIGGSAIVSKDSPAAFGNIDLSTDEVVPWLSAIADDCHDEGAAIMIQATHLGHRSSNFAGDWLPLVSASRTREAAHRSFTKALEDFDMDRVVADFASAAERVAAAGFDGLEVMHAGHLLDSFLAPWLNDRDDEFSGELENLITFPMRIIDAVRAAVPDDFVLGIRMAVDERREDGMDEARATEILRTYTDHGIDFLNLNVGMINSDRQLAEAIPGMGTPSAPWLETCRRIREAIDIPVLHAARISDAATARFVIADGCLDLVGMTRAQLADPHLARKVAEGREDDIRPCVGANMCLDSIYTSGSATCIHNPATGREADLPQEVPHDITTGPKHVVIIGAGPAGLEAARVAAVRGHRVTLLEAEDAPGGQVRIAARSQRRRELIGIIDWRVQQCRKHGVDLRLNTFAEADEILALDPDVVIVATGGVPDAGYPFREQGPSFDVWDVMDDRLKSKQRVLVFDDHGFYPALDAVERLARAGQQVTYVSPERTIGIDVGSMNSPAYLQVFSEFGVEVRLGERFAKKPRIEGKEIVAMLRNDYSDREAEVVTDAVVVDFGTTPNDEVYFELKSRSTNHGATDLEAWVHGRPQPDSAGVTTTHPGATAVAEPTTTSATTSAATGHPFTLYRIGDAVASRNVHAAVLEGLRVGMGL</sequence>
<evidence type="ECO:0000256" key="5">
    <source>
        <dbReference type="ARBA" id="ARBA00022643"/>
    </source>
</evidence>
<dbReference type="PRINTS" id="PR00368">
    <property type="entry name" value="FADPNR"/>
</dbReference>
<evidence type="ECO:0000256" key="8">
    <source>
        <dbReference type="ARBA" id="ARBA00023004"/>
    </source>
</evidence>
<evidence type="ECO:0000313" key="14">
    <source>
        <dbReference type="Proteomes" id="UP001500177"/>
    </source>
</evidence>
<evidence type="ECO:0000256" key="3">
    <source>
        <dbReference type="ARBA" id="ARBA00011048"/>
    </source>
</evidence>
<name>A0ABP4LEE6_9MICO</name>
<dbReference type="SUPFAM" id="SSF51905">
    <property type="entry name" value="FAD/NAD(P)-binding domain"/>
    <property type="match status" value="1"/>
</dbReference>
<dbReference type="EMBL" id="BAAALX010000014">
    <property type="protein sequence ID" value="GAA1521949.1"/>
    <property type="molecule type" value="Genomic_DNA"/>
</dbReference>
<dbReference type="SUPFAM" id="SSF51395">
    <property type="entry name" value="FMN-linked oxidoreductases"/>
    <property type="match status" value="1"/>
</dbReference>
<dbReference type="Pfam" id="PF07992">
    <property type="entry name" value="Pyr_redox_2"/>
    <property type="match status" value="1"/>
</dbReference>
<keyword evidence="5" id="KW-0288">FMN</keyword>
<dbReference type="Proteomes" id="UP001500177">
    <property type="component" value="Unassembled WGS sequence"/>
</dbReference>
<comment type="similarity">
    <text evidence="3">In the N-terminal section; belongs to the NADH:flavin oxidoreductase/NADH oxidase family.</text>
</comment>
<evidence type="ECO:0000313" key="13">
    <source>
        <dbReference type="EMBL" id="GAA1521949.1"/>
    </source>
</evidence>
<evidence type="ECO:0000256" key="10">
    <source>
        <dbReference type="SAM" id="MobiDB-lite"/>
    </source>
</evidence>
<comment type="cofactor">
    <cofactor evidence="1">
        <name>FMN</name>
        <dbReference type="ChEBI" id="CHEBI:58210"/>
    </cofactor>
</comment>
<dbReference type="Gene3D" id="3.20.20.70">
    <property type="entry name" value="Aldolase class I"/>
    <property type="match status" value="1"/>
</dbReference>
<feature type="region of interest" description="Disordered" evidence="10">
    <location>
        <begin position="1"/>
        <end position="23"/>
    </location>
</feature>
<reference evidence="14" key="1">
    <citation type="journal article" date="2019" name="Int. J. Syst. Evol. Microbiol.">
        <title>The Global Catalogue of Microorganisms (GCM) 10K type strain sequencing project: providing services to taxonomists for standard genome sequencing and annotation.</title>
        <authorList>
            <consortium name="The Broad Institute Genomics Platform"/>
            <consortium name="The Broad Institute Genome Sequencing Center for Infectious Disease"/>
            <person name="Wu L."/>
            <person name="Ma J."/>
        </authorList>
    </citation>
    <scope>NUCLEOTIDE SEQUENCE [LARGE SCALE GENOMIC DNA]</scope>
    <source>
        <strain evidence="14">JCM 13318</strain>
    </source>
</reference>
<keyword evidence="6" id="KW-0479">Metal-binding</keyword>
<keyword evidence="8" id="KW-0408">Iron</keyword>
<dbReference type="PANTHER" id="PTHR42917">
    <property type="entry name" value="2,4-DIENOYL-COA REDUCTASE"/>
    <property type="match status" value="1"/>
</dbReference>
<evidence type="ECO:0000256" key="4">
    <source>
        <dbReference type="ARBA" id="ARBA00022630"/>
    </source>
</evidence>
<dbReference type="InterPro" id="IPR036188">
    <property type="entry name" value="FAD/NAD-bd_sf"/>
</dbReference>
<dbReference type="PRINTS" id="PR00411">
    <property type="entry name" value="PNDRDTASEI"/>
</dbReference>
<evidence type="ECO:0000256" key="7">
    <source>
        <dbReference type="ARBA" id="ARBA00023002"/>
    </source>
</evidence>
<organism evidence="13 14">
    <name type="scientific">Brevibacterium permense</name>
    <dbReference type="NCBI Taxonomy" id="234834"/>
    <lineage>
        <taxon>Bacteria</taxon>
        <taxon>Bacillati</taxon>
        <taxon>Actinomycetota</taxon>
        <taxon>Actinomycetes</taxon>
        <taxon>Micrococcales</taxon>
        <taxon>Brevibacteriaceae</taxon>
        <taxon>Brevibacterium</taxon>
    </lineage>
</organism>
<keyword evidence="7" id="KW-0560">Oxidoreductase</keyword>
<dbReference type="Pfam" id="PF00724">
    <property type="entry name" value="Oxidored_FMN"/>
    <property type="match status" value="1"/>
</dbReference>
<keyword evidence="4" id="KW-0285">Flavoprotein</keyword>
<comment type="caution">
    <text evidence="13">The sequence shown here is derived from an EMBL/GenBank/DDBJ whole genome shotgun (WGS) entry which is preliminary data.</text>
</comment>
<feature type="domain" description="NADH:flavin oxidoreductase/NADH oxidase N-terminal" evidence="11">
    <location>
        <begin position="24"/>
        <end position="357"/>
    </location>
</feature>
<dbReference type="PANTHER" id="PTHR42917:SF2">
    <property type="entry name" value="2,4-DIENOYL-COA REDUCTASE [(2E)-ENOYL-COA-PRODUCING]"/>
    <property type="match status" value="1"/>
</dbReference>
<dbReference type="InterPro" id="IPR051793">
    <property type="entry name" value="NADH:flavin_oxidoreductase"/>
</dbReference>
<dbReference type="RefSeq" id="WP_173157195.1">
    <property type="nucleotide sequence ID" value="NZ_BAAALX010000014.1"/>
</dbReference>
<keyword evidence="14" id="KW-1185">Reference proteome</keyword>
<dbReference type="InterPro" id="IPR001155">
    <property type="entry name" value="OxRdtase_FMN_N"/>
</dbReference>
<dbReference type="Gene3D" id="3.50.50.60">
    <property type="entry name" value="FAD/NAD(P)-binding domain"/>
    <property type="match status" value="1"/>
</dbReference>
<comment type="cofactor">
    <cofactor evidence="2">
        <name>[4Fe-4S] cluster</name>
        <dbReference type="ChEBI" id="CHEBI:49883"/>
    </cofactor>
</comment>
<feature type="domain" description="FAD/NAD(P)-binding" evidence="12">
    <location>
        <begin position="406"/>
        <end position="641"/>
    </location>
</feature>
<accession>A0ABP4LEE6</accession>
<evidence type="ECO:0000256" key="9">
    <source>
        <dbReference type="ARBA" id="ARBA00023014"/>
    </source>
</evidence>
<dbReference type="Gene3D" id="3.40.50.720">
    <property type="entry name" value="NAD(P)-binding Rossmann-like Domain"/>
    <property type="match status" value="1"/>
</dbReference>
<dbReference type="InterPro" id="IPR023753">
    <property type="entry name" value="FAD/NAD-binding_dom"/>
</dbReference>
<evidence type="ECO:0000256" key="1">
    <source>
        <dbReference type="ARBA" id="ARBA00001917"/>
    </source>
</evidence>
<proteinExistence type="inferred from homology"/>
<evidence type="ECO:0000259" key="11">
    <source>
        <dbReference type="Pfam" id="PF00724"/>
    </source>
</evidence>
<evidence type="ECO:0000256" key="6">
    <source>
        <dbReference type="ARBA" id="ARBA00022723"/>
    </source>
</evidence>
<evidence type="ECO:0000259" key="12">
    <source>
        <dbReference type="Pfam" id="PF07992"/>
    </source>
</evidence>
<evidence type="ECO:0000256" key="2">
    <source>
        <dbReference type="ARBA" id="ARBA00001966"/>
    </source>
</evidence>
<keyword evidence="9" id="KW-0411">Iron-sulfur</keyword>
<dbReference type="InterPro" id="IPR013785">
    <property type="entry name" value="Aldolase_TIM"/>
</dbReference>
<protein>
    <submittedName>
        <fullName evidence="13">NADH:flavin oxidoreductase</fullName>
    </submittedName>
</protein>
<dbReference type="CDD" id="cd04734">
    <property type="entry name" value="OYE_like_3_FMN"/>
    <property type="match status" value="1"/>
</dbReference>
<gene>
    <name evidence="13" type="ORF">GCM10009690_26510</name>
</gene>